<feature type="region of interest" description="Disordered" evidence="3">
    <location>
        <begin position="1"/>
        <end position="37"/>
    </location>
</feature>
<dbReference type="GO" id="GO:0005634">
    <property type="term" value="C:nucleus"/>
    <property type="evidence" value="ECO:0007669"/>
    <property type="project" value="UniProtKB-SubCell"/>
</dbReference>
<accession>A0A9N8RPI3</accession>
<dbReference type="Pfam" id="PF00172">
    <property type="entry name" value="Zn_clus"/>
    <property type="match status" value="1"/>
</dbReference>
<feature type="region of interest" description="Disordered" evidence="3">
    <location>
        <begin position="519"/>
        <end position="538"/>
    </location>
</feature>
<dbReference type="Pfam" id="PF11951">
    <property type="entry name" value="Fungal_trans_2"/>
    <property type="match status" value="1"/>
</dbReference>
<evidence type="ECO:0000256" key="2">
    <source>
        <dbReference type="ARBA" id="ARBA00023242"/>
    </source>
</evidence>
<reference evidence="5" key="1">
    <citation type="submission" date="2021-03" db="EMBL/GenBank/DDBJ databases">
        <authorList>
            <person name="Alouane T."/>
            <person name="Langin T."/>
            <person name="Bonhomme L."/>
        </authorList>
    </citation>
    <scope>NUCLEOTIDE SEQUENCE</scope>
    <source>
        <strain evidence="5">MDC_Fg202</strain>
    </source>
</reference>
<comment type="subcellular location">
    <subcellularLocation>
        <location evidence="1">Nucleus</location>
    </subcellularLocation>
</comment>
<dbReference type="SMART" id="SM00066">
    <property type="entry name" value="GAL4"/>
    <property type="match status" value="1"/>
</dbReference>
<protein>
    <recommendedName>
        <fullName evidence="4">Zn(2)-C6 fungal-type domain-containing protein</fullName>
    </recommendedName>
</protein>
<evidence type="ECO:0000256" key="3">
    <source>
        <dbReference type="SAM" id="MobiDB-lite"/>
    </source>
</evidence>
<dbReference type="Gene3D" id="4.10.240.10">
    <property type="entry name" value="Zn(2)-C6 fungal-type DNA-binding domain"/>
    <property type="match status" value="1"/>
</dbReference>
<evidence type="ECO:0000313" key="6">
    <source>
        <dbReference type="Proteomes" id="UP000746612"/>
    </source>
</evidence>
<name>A0A9N8RPI3_GIBZA</name>
<evidence type="ECO:0000259" key="4">
    <source>
        <dbReference type="PROSITE" id="PS50048"/>
    </source>
</evidence>
<evidence type="ECO:0000313" key="5">
    <source>
        <dbReference type="EMBL" id="CAG2006716.1"/>
    </source>
</evidence>
<keyword evidence="2" id="KW-0539">Nucleus</keyword>
<dbReference type="EMBL" id="CAJPIJ010000184">
    <property type="protein sequence ID" value="CAG2006716.1"/>
    <property type="molecule type" value="Genomic_DNA"/>
</dbReference>
<dbReference type="PANTHER" id="PTHR37534:SF7">
    <property type="entry name" value="TRANSCRIPTIONAL ACTIVATOR PROTEIN UGA3"/>
    <property type="match status" value="1"/>
</dbReference>
<feature type="region of interest" description="Disordered" evidence="3">
    <location>
        <begin position="168"/>
        <end position="200"/>
    </location>
</feature>
<dbReference type="AlphaFoldDB" id="A0A9N8RPI3"/>
<dbReference type="InterPro" id="IPR001138">
    <property type="entry name" value="Zn2Cys6_DnaBD"/>
</dbReference>
<comment type="caution">
    <text evidence="5">The sequence shown here is derived from an EMBL/GenBank/DDBJ whole genome shotgun (WGS) entry which is preliminary data.</text>
</comment>
<dbReference type="GO" id="GO:0000981">
    <property type="term" value="F:DNA-binding transcription factor activity, RNA polymerase II-specific"/>
    <property type="evidence" value="ECO:0007669"/>
    <property type="project" value="InterPro"/>
</dbReference>
<feature type="compositionally biased region" description="Polar residues" evidence="3">
    <location>
        <begin position="16"/>
        <end position="37"/>
    </location>
</feature>
<dbReference type="PROSITE" id="PS50048">
    <property type="entry name" value="ZN2_CY6_FUNGAL_2"/>
    <property type="match status" value="1"/>
</dbReference>
<dbReference type="GO" id="GO:0008270">
    <property type="term" value="F:zinc ion binding"/>
    <property type="evidence" value="ECO:0007669"/>
    <property type="project" value="InterPro"/>
</dbReference>
<dbReference type="SUPFAM" id="SSF57701">
    <property type="entry name" value="Zn2/Cys6 DNA-binding domain"/>
    <property type="match status" value="1"/>
</dbReference>
<dbReference type="PROSITE" id="PS00463">
    <property type="entry name" value="ZN2_CY6_FUNGAL_1"/>
    <property type="match status" value="1"/>
</dbReference>
<organism evidence="5 6">
    <name type="scientific">Gibberella zeae</name>
    <name type="common">Wheat head blight fungus</name>
    <name type="synonym">Fusarium graminearum</name>
    <dbReference type="NCBI Taxonomy" id="5518"/>
    <lineage>
        <taxon>Eukaryota</taxon>
        <taxon>Fungi</taxon>
        <taxon>Dikarya</taxon>
        <taxon>Ascomycota</taxon>
        <taxon>Pezizomycotina</taxon>
        <taxon>Sordariomycetes</taxon>
        <taxon>Hypocreomycetidae</taxon>
        <taxon>Hypocreales</taxon>
        <taxon>Nectriaceae</taxon>
        <taxon>Fusarium</taxon>
    </lineage>
</organism>
<dbReference type="InterPro" id="IPR021858">
    <property type="entry name" value="Fun_TF"/>
</dbReference>
<dbReference type="InterPro" id="IPR036864">
    <property type="entry name" value="Zn2-C6_fun-type_DNA-bd_sf"/>
</dbReference>
<dbReference type="CDD" id="cd00067">
    <property type="entry name" value="GAL4"/>
    <property type="match status" value="1"/>
</dbReference>
<evidence type="ECO:0000256" key="1">
    <source>
        <dbReference type="ARBA" id="ARBA00004123"/>
    </source>
</evidence>
<gene>
    <name evidence="5" type="ORF">MDCFG202_LOCUS518827</name>
</gene>
<proteinExistence type="predicted"/>
<dbReference type="GO" id="GO:0045944">
    <property type="term" value="P:positive regulation of transcription by RNA polymerase II"/>
    <property type="evidence" value="ECO:0007669"/>
    <property type="project" value="TreeGrafter"/>
</dbReference>
<feature type="region of interest" description="Disordered" evidence="3">
    <location>
        <begin position="112"/>
        <end position="134"/>
    </location>
</feature>
<feature type="non-terminal residue" evidence="5">
    <location>
        <position position="1"/>
    </location>
</feature>
<feature type="domain" description="Zn(2)-C6 fungal-type" evidence="4">
    <location>
        <begin position="68"/>
        <end position="98"/>
    </location>
</feature>
<sequence length="670" mass="74878">SMLSVSPGRSHIHQAASVSPQIRLSPMPSSSDTFNQLTRGLTAPHRNRLESNTMMTDGVASLQRKQGACLRCKRLKRKCDQKQPQCTQCKKKHQECSLQVFRVNTVQDSSLLIKRPRRQRNRATDSSSEKSPDAALNYLEEIYESSELPPDPDCSLQEDGPSIASIHTRSPLLSESEASESSLTKSSHNSHRDRHGSPGSCIEVPDFIKQSVSILYPQYSIQAPLTSGLSRDIVESPARRLLWDYFVNRASRVFLCWDPNDAKLDKAYRDPYTDNLPVLAVHSRPMMLACLALSAFHSAGGGRSREDLSLITSLMLEAANELAASRWQGPQTFERLLGTVGAASLLYLLKPSMYADMLALSRSAALCLASAPSCKATPPLYQVVMQIFRWSDICSQCSLKRYVSIPNEPTQLLLELKDNERASNLSPSYADWVVHPLYSFPEELIAPLRRVAWLVRLRQQGCVMMASDTTVDLPGPPTRVLQASHDACSTGDNVQISPQHFDELVDQAEEMLHLARQTIKRDKTKQQNPQSTSFPTAPDLRTDIQRLAIAMDSAIIILLLTRLRDSPWTTPQIRFHVRNVVTNLNAIDPESRFSNGIVFPLYVAGLEAVDENDRTVIIRCIKHLPGLWSQRESQLESCLKHVWSLRDANPGATWISWIDQATGFEDCIPG</sequence>
<feature type="compositionally biased region" description="Polar residues" evidence="3">
    <location>
        <begin position="526"/>
        <end position="535"/>
    </location>
</feature>
<feature type="compositionally biased region" description="Low complexity" evidence="3">
    <location>
        <begin position="170"/>
        <end position="187"/>
    </location>
</feature>
<dbReference type="Proteomes" id="UP000746612">
    <property type="component" value="Unassembled WGS sequence"/>
</dbReference>
<dbReference type="GO" id="GO:0000976">
    <property type="term" value="F:transcription cis-regulatory region binding"/>
    <property type="evidence" value="ECO:0007669"/>
    <property type="project" value="TreeGrafter"/>
</dbReference>
<dbReference type="PANTHER" id="PTHR37534">
    <property type="entry name" value="TRANSCRIPTIONAL ACTIVATOR PROTEIN UGA3"/>
    <property type="match status" value="1"/>
</dbReference>